<dbReference type="PANTHER" id="PTHR31225">
    <property type="entry name" value="OS04G0344100 PROTEIN-RELATED"/>
    <property type="match status" value="1"/>
</dbReference>
<evidence type="ECO:0000256" key="4">
    <source>
        <dbReference type="ARBA" id="ARBA00023239"/>
    </source>
</evidence>
<comment type="cofactor">
    <cofactor evidence="1">
        <name>Mg(2+)</name>
        <dbReference type="ChEBI" id="CHEBI:18420"/>
    </cofactor>
</comment>
<dbReference type="GO" id="GO:0010333">
    <property type="term" value="F:terpene synthase activity"/>
    <property type="evidence" value="ECO:0007669"/>
    <property type="project" value="InterPro"/>
</dbReference>
<proteinExistence type="predicted"/>
<evidence type="ECO:0000313" key="7">
    <source>
        <dbReference type="EMBL" id="KAL0406083.1"/>
    </source>
</evidence>
<keyword evidence="4" id="KW-0456">Lyase</keyword>
<dbReference type="SUPFAM" id="SSF48239">
    <property type="entry name" value="Terpenoid cyclases/Protein prenyltransferases"/>
    <property type="match status" value="1"/>
</dbReference>
<evidence type="ECO:0000256" key="1">
    <source>
        <dbReference type="ARBA" id="ARBA00001946"/>
    </source>
</evidence>
<dbReference type="InterPro" id="IPR036965">
    <property type="entry name" value="Terpene_synth_N_sf"/>
</dbReference>
<reference evidence="7" key="1">
    <citation type="submission" date="2020-06" db="EMBL/GenBank/DDBJ databases">
        <authorList>
            <person name="Li T."/>
            <person name="Hu X."/>
            <person name="Zhang T."/>
            <person name="Song X."/>
            <person name="Zhang H."/>
            <person name="Dai N."/>
            <person name="Sheng W."/>
            <person name="Hou X."/>
            <person name="Wei L."/>
        </authorList>
    </citation>
    <scope>NUCLEOTIDE SEQUENCE</scope>
    <source>
        <strain evidence="7">KEN1</strain>
        <tissue evidence="7">Leaf</tissue>
    </source>
</reference>
<dbReference type="InterPro" id="IPR005630">
    <property type="entry name" value="Terpene_synthase_metal-bd"/>
</dbReference>
<reference evidence="7" key="2">
    <citation type="journal article" date="2024" name="Plant">
        <title>Genomic evolution and insights into agronomic trait innovations of Sesamum species.</title>
        <authorList>
            <person name="Miao H."/>
            <person name="Wang L."/>
            <person name="Qu L."/>
            <person name="Liu H."/>
            <person name="Sun Y."/>
            <person name="Le M."/>
            <person name="Wang Q."/>
            <person name="Wei S."/>
            <person name="Zheng Y."/>
            <person name="Lin W."/>
            <person name="Duan Y."/>
            <person name="Cao H."/>
            <person name="Xiong S."/>
            <person name="Wang X."/>
            <person name="Wei L."/>
            <person name="Li C."/>
            <person name="Ma Q."/>
            <person name="Ju M."/>
            <person name="Zhao R."/>
            <person name="Li G."/>
            <person name="Mu C."/>
            <person name="Tian Q."/>
            <person name="Mei H."/>
            <person name="Zhang T."/>
            <person name="Gao T."/>
            <person name="Zhang H."/>
        </authorList>
    </citation>
    <scope>NUCLEOTIDE SEQUENCE</scope>
    <source>
        <strain evidence="7">KEN1</strain>
    </source>
</reference>
<keyword evidence="3" id="KW-0460">Magnesium</keyword>
<organism evidence="7">
    <name type="scientific">Sesamum latifolium</name>
    <dbReference type="NCBI Taxonomy" id="2727402"/>
    <lineage>
        <taxon>Eukaryota</taxon>
        <taxon>Viridiplantae</taxon>
        <taxon>Streptophyta</taxon>
        <taxon>Embryophyta</taxon>
        <taxon>Tracheophyta</taxon>
        <taxon>Spermatophyta</taxon>
        <taxon>Magnoliopsida</taxon>
        <taxon>eudicotyledons</taxon>
        <taxon>Gunneridae</taxon>
        <taxon>Pentapetalae</taxon>
        <taxon>asterids</taxon>
        <taxon>lamiids</taxon>
        <taxon>Lamiales</taxon>
        <taxon>Pedaliaceae</taxon>
        <taxon>Sesamum</taxon>
    </lineage>
</organism>
<dbReference type="PANTHER" id="PTHR31225:SF0">
    <property type="entry name" value="S-(+)-LINALOOL SYNTHASE, CHLOROPLASTIC"/>
    <property type="match status" value="1"/>
</dbReference>
<evidence type="ECO:0000259" key="5">
    <source>
        <dbReference type="Pfam" id="PF01397"/>
    </source>
</evidence>
<evidence type="ECO:0000256" key="2">
    <source>
        <dbReference type="ARBA" id="ARBA00022723"/>
    </source>
</evidence>
<dbReference type="Pfam" id="PF03936">
    <property type="entry name" value="Terpene_synth_C"/>
    <property type="match status" value="2"/>
</dbReference>
<feature type="domain" description="Terpene synthase metal-binding" evidence="6">
    <location>
        <begin position="236"/>
        <end position="307"/>
    </location>
</feature>
<dbReference type="InterPro" id="IPR008949">
    <property type="entry name" value="Isoprenoid_synthase_dom_sf"/>
</dbReference>
<comment type="caution">
    <text evidence="7">The sequence shown here is derived from an EMBL/GenBank/DDBJ whole genome shotgun (WGS) entry which is preliminary data.</text>
</comment>
<sequence length="500" mass="58063">MQETVLGSDYKQKVEEVRQLLLESKDNGTDSLVFVDDIQRVGFDDYFEEEIEIILRQQYNYYSYNCRSATSTTACLHDVSLFFRLLRQHGYYVSADVFNNFKGKDGKFLEEVKQDIRGLMALYEAAQLSFNGETIIDEAQDFSRLHLTAYLHDQNENENENENLCCDQEAIRNTLRHPQHKTMPRLSSAKSLWHGDHLVKGSKVWEKSLRELVHMDFLSAKSLHQEELLQISKWWKDLGLGEKLPKARNQAVKWYTWSMASMNDPRLSFQRIELTKPIAFIYLIDDIFDLYGTIHELTLFTQAINRYVLTYEDGNILYLYKSVASLCEAFLVEARWFATGELPTAQEYLKNGKVTTGVHVVLVHLFFLLGLGGGTDDHEIVNWNHTSKLTSSIATILRLWDDLGSSKDEQQDGQDGSYITCYMTDEPNVSAEQARQHVVNMISIEWRNLNQECFRLNHFSAACFKRSSLNLARMVPLMYAYDENQRLPLLQEYMRSTLFD</sequence>
<dbReference type="AlphaFoldDB" id="A0AAW2TPE0"/>
<dbReference type="SUPFAM" id="SSF48576">
    <property type="entry name" value="Terpenoid synthases"/>
    <property type="match status" value="1"/>
</dbReference>
<dbReference type="InterPro" id="IPR008930">
    <property type="entry name" value="Terpenoid_cyclase/PrenylTrfase"/>
</dbReference>
<dbReference type="EMBL" id="JACGWN010000014">
    <property type="protein sequence ID" value="KAL0406083.1"/>
    <property type="molecule type" value="Genomic_DNA"/>
</dbReference>
<protein>
    <submittedName>
        <fullName evidence="7">Tricyclene synthase Oc15, chloroplastic</fullName>
    </submittedName>
</protein>
<dbReference type="Pfam" id="PF01397">
    <property type="entry name" value="Terpene_synth"/>
    <property type="match status" value="1"/>
</dbReference>
<accession>A0AAW2TPE0</accession>
<evidence type="ECO:0000256" key="3">
    <source>
        <dbReference type="ARBA" id="ARBA00022842"/>
    </source>
</evidence>
<name>A0AAW2TPE0_9LAMI</name>
<dbReference type="GO" id="GO:0016114">
    <property type="term" value="P:terpenoid biosynthetic process"/>
    <property type="evidence" value="ECO:0007669"/>
    <property type="project" value="InterPro"/>
</dbReference>
<feature type="domain" description="Terpene synthase N-terminal" evidence="5">
    <location>
        <begin position="11"/>
        <end position="159"/>
    </location>
</feature>
<dbReference type="GO" id="GO:0000287">
    <property type="term" value="F:magnesium ion binding"/>
    <property type="evidence" value="ECO:0007669"/>
    <property type="project" value="InterPro"/>
</dbReference>
<dbReference type="Gene3D" id="1.50.10.130">
    <property type="entry name" value="Terpene synthase, N-terminal domain"/>
    <property type="match status" value="1"/>
</dbReference>
<gene>
    <name evidence="7" type="ORF">Slati_3922200</name>
</gene>
<keyword evidence="2" id="KW-0479">Metal-binding</keyword>
<feature type="domain" description="Terpene synthase metal-binding" evidence="6">
    <location>
        <begin position="316"/>
        <end position="447"/>
    </location>
</feature>
<evidence type="ECO:0000259" key="6">
    <source>
        <dbReference type="Pfam" id="PF03936"/>
    </source>
</evidence>
<dbReference type="InterPro" id="IPR001906">
    <property type="entry name" value="Terpene_synth_N"/>
</dbReference>
<dbReference type="InterPro" id="IPR050148">
    <property type="entry name" value="Terpene_synthase-like"/>
</dbReference>
<dbReference type="Gene3D" id="1.10.600.10">
    <property type="entry name" value="Farnesyl Diphosphate Synthase"/>
    <property type="match status" value="2"/>
</dbReference>